<keyword evidence="3" id="KW-1185">Reference proteome</keyword>
<evidence type="ECO:0000256" key="1">
    <source>
        <dbReference type="SAM" id="SignalP"/>
    </source>
</evidence>
<dbReference type="EMBL" id="JARXIC010000006">
    <property type="protein sequence ID" value="MDQ8193779.1"/>
    <property type="molecule type" value="Genomic_DNA"/>
</dbReference>
<evidence type="ECO:0008006" key="4">
    <source>
        <dbReference type="Google" id="ProtNLM"/>
    </source>
</evidence>
<dbReference type="Proteomes" id="UP001243717">
    <property type="component" value="Unassembled WGS sequence"/>
</dbReference>
<reference evidence="2 3" key="1">
    <citation type="submission" date="2023-04" db="EMBL/GenBank/DDBJ databases">
        <title>A novel bacteria isolated from coastal sediment.</title>
        <authorList>
            <person name="Liu X.-J."/>
            <person name="Du Z.-J."/>
        </authorList>
    </citation>
    <scope>NUCLEOTIDE SEQUENCE [LARGE SCALE GENOMIC DNA]</scope>
    <source>
        <strain evidence="2 3">SDUM461004</strain>
    </source>
</reference>
<protein>
    <recommendedName>
        <fullName evidence="4">PEP-CTERM protein-sorting domain-containing protein</fullName>
    </recommendedName>
</protein>
<proteinExistence type="predicted"/>
<feature type="chain" id="PRO_5045055957" description="PEP-CTERM protein-sorting domain-containing protein" evidence="1">
    <location>
        <begin position="23"/>
        <end position="257"/>
    </location>
</feature>
<dbReference type="RefSeq" id="WP_308984266.1">
    <property type="nucleotide sequence ID" value="NZ_JARXIC010000006.1"/>
</dbReference>
<name>A0ABU1AG20_9BACT</name>
<organism evidence="2 3">
    <name type="scientific">Thalassobacterium sedimentorum</name>
    <dbReference type="NCBI Taxonomy" id="3041258"/>
    <lineage>
        <taxon>Bacteria</taxon>
        <taxon>Pseudomonadati</taxon>
        <taxon>Verrucomicrobiota</taxon>
        <taxon>Opitutia</taxon>
        <taxon>Puniceicoccales</taxon>
        <taxon>Coraliomargaritaceae</taxon>
        <taxon>Thalassobacterium</taxon>
    </lineage>
</organism>
<sequence length="257" mass="27288">MKTKHTQLVTCLLAGFALNASAAEYILTLGGSGTDHRHATGVAPFTDDVTTAGTFDDAFDSTLGFSAGTEFLTVGYANNAPAGQVRRAMMKWDLSVLDTAGLTSANDIQSVILTVGVSQFTAEPYSNLWVGQDLSVSSGTNPSAADFNEGFINGFFTGITAADVNNTAETVFNIDITDFVRNDFNNDGGNTHTTLIFYLEDEYAEFSKNTAQYKIGASGAVNSTKLTITTVPEPSQMAVGLTALGVVAYTFIRRRHA</sequence>
<evidence type="ECO:0000313" key="2">
    <source>
        <dbReference type="EMBL" id="MDQ8193779.1"/>
    </source>
</evidence>
<comment type="caution">
    <text evidence="2">The sequence shown here is derived from an EMBL/GenBank/DDBJ whole genome shotgun (WGS) entry which is preliminary data.</text>
</comment>
<keyword evidence="1" id="KW-0732">Signal</keyword>
<feature type="signal peptide" evidence="1">
    <location>
        <begin position="1"/>
        <end position="22"/>
    </location>
</feature>
<accession>A0ABU1AG20</accession>
<gene>
    <name evidence="2" type="ORF">QEH59_05055</name>
</gene>
<evidence type="ECO:0000313" key="3">
    <source>
        <dbReference type="Proteomes" id="UP001243717"/>
    </source>
</evidence>